<dbReference type="AlphaFoldDB" id="A0A9D4ID08"/>
<organism evidence="1 2">
    <name type="scientific">Dreissena polymorpha</name>
    <name type="common">Zebra mussel</name>
    <name type="synonym">Mytilus polymorpha</name>
    <dbReference type="NCBI Taxonomy" id="45954"/>
    <lineage>
        <taxon>Eukaryota</taxon>
        <taxon>Metazoa</taxon>
        <taxon>Spiralia</taxon>
        <taxon>Lophotrochozoa</taxon>
        <taxon>Mollusca</taxon>
        <taxon>Bivalvia</taxon>
        <taxon>Autobranchia</taxon>
        <taxon>Heteroconchia</taxon>
        <taxon>Euheterodonta</taxon>
        <taxon>Imparidentia</taxon>
        <taxon>Neoheterodontei</taxon>
        <taxon>Myida</taxon>
        <taxon>Dreissenoidea</taxon>
        <taxon>Dreissenidae</taxon>
        <taxon>Dreissena</taxon>
    </lineage>
</organism>
<evidence type="ECO:0000313" key="1">
    <source>
        <dbReference type="EMBL" id="KAH3770796.1"/>
    </source>
</evidence>
<accession>A0A9D4ID08</accession>
<reference evidence="1" key="2">
    <citation type="submission" date="2020-11" db="EMBL/GenBank/DDBJ databases">
        <authorList>
            <person name="McCartney M.A."/>
            <person name="Auch B."/>
            <person name="Kono T."/>
            <person name="Mallez S."/>
            <person name="Becker A."/>
            <person name="Gohl D.M."/>
            <person name="Silverstein K.A.T."/>
            <person name="Koren S."/>
            <person name="Bechman K.B."/>
            <person name="Herman A."/>
            <person name="Abrahante J.E."/>
            <person name="Garbe J."/>
        </authorList>
    </citation>
    <scope>NUCLEOTIDE SEQUENCE</scope>
    <source>
        <strain evidence="1">Duluth1</strain>
        <tissue evidence="1">Whole animal</tissue>
    </source>
</reference>
<keyword evidence="2" id="KW-1185">Reference proteome</keyword>
<dbReference type="Proteomes" id="UP000828390">
    <property type="component" value="Unassembled WGS sequence"/>
</dbReference>
<sequence>MCPCNGRYPRFEARRFNRRPTDESCTVCEFHPNVFRGRPRLSNILDIDLALDDSDVFMPWRHRYPRFEARQLNRRHNDEWCTVGECNPNVFRGCPRQLGSHSVITISAVHLNITKRLNIINNNLFGRVGGVSQSKLFRKRTRYVEHEHIYRISDVRQSLLKSISRMVYCRLLVSNDLYEI</sequence>
<protein>
    <submittedName>
        <fullName evidence="1">Uncharacterized protein</fullName>
    </submittedName>
</protein>
<dbReference type="EMBL" id="JAIWYP010000009">
    <property type="protein sequence ID" value="KAH3770796.1"/>
    <property type="molecule type" value="Genomic_DNA"/>
</dbReference>
<reference evidence="1" key="1">
    <citation type="journal article" date="2019" name="bioRxiv">
        <title>The Genome of the Zebra Mussel, Dreissena polymorpha: A Resource for Invasive Species Research.</title>
        <authorList>
            <person name="McCartney M.A."/>
            <person name="Auch B."/>
            <person name="Kono T."/>
            <person name="Mallez S."/>
            <person name="Zhang Y."/>
            <person name="Obille A."/>
            <person name="Becker A."/>
            <person name="Abrahante J.E."/>
            <person name="Garbe J."/>
            <person name="Badalamenti J.P."/>
            <person name="Herman A."/>
            <person name="Mangelson H."/>
            <person name="Liachko I."/>
            <person name="Sullivan S."/>
            <person name="Sone E.D."/>
            <person name="Koren S."/>
            <person name="Silverstein K.A.T."/>
            <person name="Beckman K.B."/>
            <person name="Gohl D.M."/>
        </authorList>
    </citation>
    <scope>NUCLEOTIDE SEQUENCE</scope>
    <source>
        <strain evidence="1">Duluth1</strain>
        <tissue evidence="1">Whole animal</tissue>
    </source>
</reference>
<comment type="caution">
    <text evidence="1">The sequence shown here is derived from an EMBL/GenBank/DDBJ whole genome shotgun (WGS) entry which is preliminary data.</text>
</comment>
<proteinExistence type="predicted"/>
<gene>
    <name evidence="1" type="ORF">DPMN_172089</name>
</gene>
<name>A0A9D4ID08_DREPO</name>
<evidence type="ECO:0000313" key="2">
    <source>
        <dbReference type="Proteomes" id="UP000828390"/>
    </source>
</evidence>